<feature type="compositionally biased region" description="Basic and acidic residues" evidence="1">
    <location>
        <begin position="31"/>
        <end position="40"/>
    </location>
</feature>
<reference evidence="3" key="1">
    <citation type="journal article" date="2019" name="Int. J. Syst. Evol. Microbiol.">
        <title>The Global Catalogue of Microorganisms (GCM) 10K type strain sequencing project: providing services to taxonomists for standard genome sequencing and annotation.</title>
        <authorList>
            <consortium name="The Broad Institute Genomics Platform"/>
            <consortium name="The Broad Institute Genome Sequencing Center for Infectious Disease"/>
            <person name="Wu L."/>
            <person name="Ma J."/>
        </authorList>
    </citation>
    <scope>NUCLEOTIDE SEQUENCE [LARGE SCALE GENOMIC DNA]</scope>
    <source>
        <strain evidence="3">CCTCC AB 2017081</strain>
    </source>
</reference>
<feature type="region of interest" description="Disordered" evidence="1">
    <location>
        <begin position="1"/>
        <end position="66"/>
    </location>
</feature>
<accession>A0ABV7ZAR7</accession>
<organism evidence="2 3">
    <name type="scientific">Deinococcus rufus</name>
    <dbReference type="NCBI Taxonomy" id="2136097"/>
    <lineage>
        <taxon>Bacteria</taxon>
        <taxon>Thermotogati</taxon>
        <taxon>Deinococcota</taxon>
        <taxon>Deinococci</taxon>
        <taxon>Deinococcales</taxon>
        <taxon>Deinococcaceae</taxon>
        <taxon>Deinococcus</taxon>
    </lineage>
</organism>
<dbReference type="EMBL" id="JBHRZG010000022">
    <property type="protein sequence ID" value="MFC3834139.1"/>
    <property type="molecule type" value="Genomic_DNA"/>
</dbReference>
<gene>
    <name evidence="2" type="ORF">ACFOSB_14890</name>
</gene>
<name>A0ABV7ZAR7_9DEIO</name>
<evidence type="ECO:0000313" key="3">
    <source>
        <dbReference type="Proteomes" id="UP001595803"/>
    </source>
</evidence>
<keyword evidence="3" id="KW-1185">Reference proteome</keyword>
<feature type="compositionally biased region" description="Pro residues" evidence="1">
    <location>
        <begin position="1"/>
        <end position="10"/>
    </location>
</feature>
<sequence length="66" mass="6918">MTTDPPPAPRPLTETDEILTADPLVEPPLADARRTDELGIRVDGTSALHDGTSAPALSEEGTPEPD</sequence>
<protein>
    <submittedName>
        <fullName evidence="2">Uncharacterized protein</fullName>
    </submittedName>
</protein>
<comment type="caution">
    <text evidence="2">The sequence shown here is derived from an EMBL/GenBank/DDBJ whole genome shotgun (WGS) entry which is preliminary data.</text>
</comment>
<dbReference type="Proteomes" id="UP001595803">
    <property type="component" value="Unassembled WGS sequence"/>
</dbReference>
<dbReference type="RefSeq" id="WP_380102529.1">
    <property type="nucleotide sequence ID" value="NZ_JBHRZG010000022.1"/>
</dbReference>
<proteinExistence type="predicted"/>
<evidence type="ECO:0000256" key="1">
    <source>
        <dbReference type="SAM" id="MobiDB-lite"/>
    </source>
</evidence>
<evidence type="ECO:0000313" key="2">
    <source>
        <dbReference type="EMBL" id="MFC3834139.1"/>
    </source>
</evidence>